<evidence type="ECO:0000256" key="11">
    <source>
        <dbReference type="PROSITE-ProRule" id="PRU01360"/>
    </source>
</evidence>
<evidence type="ECO:0000256" key="14">
    <source>
        <dbReference type="SAM" id="SignalP"/>
    </source>
</evidence>
<dbReference type="InterPro" id="IPR012910">
    <property type="entry name" value="Plug_dom"/>
</dbReference>
<dbReference type="RefSeq" id="WP_170298671.1">
    <property type="nucleotide sequence ID" value="NZ_WNKX01000003.1"/>
</dbReference>
<evidence type="ECO:0000259" key="15">
    <source>
        <dbReference type="Pfam" id="PF00593"/>
    </source>
</evidence>
<evidence type="ECO:0000256" key="7">
    <source>
        <dbReference type="ARBA" id="ARBA00023077"/>
    </source>
</evidence>
<protein>
    <submittedName>
        <fullName evidence="17">TonB-dependent receptor</fullName>
    </submittedName>
</protein>
<dbReference type="Proteomes" id="UP000472320">
    <property type="component" value="Unassembled WGS sequence"/>
</dbReference>
<dbReference type="Pfam" id="PF00593">
    <property type="entry name" value="TonB_dep_Rec_b-barrel"/>
    <property type="match status" value="1"/>
</dbReference>
<keyword evidence="8 11" id="KW-0472">Membrane</keyword>
<dbReference type="Gene3D" id="2.170.130.10">
    <property type="entry name" value="TonB-dependent receptor, plug domain"/>
    <property type="match status" value="1"/>
</dbReference>
<evidence type="ECO:0000256" key="2">
    <source>
        <dbReference type="ARBA" id="ARBA00009810"/>
    </source>
</evidence>
<dbReference type="InterPro" id="IPR010104">
    <property type="entry name" value="TonB_rcpt_bac"/>
</dbReference>
<comment type="subcellular location">
    <subcellularLocation>
        <location evidence="1 11">Cell outer membrane</location>
        <topology evidence="1 11">Multi-pass membrane protein</topology>
    </subcellularLocation>
</comment>
<dbReference type="InterPro" id="IPR000531">
    <property type="entry name" value="Beta-barrel_TonB"/>
</dbReference>
<evidence type="ECO:0000256" key="3">
    <source>
        <dbReference type="ARBA" id="ARBA00022448"/>
    </source>
</evidence>
<dbReference type="SUPFAM" id="SSF56935">
    <property type="entry name" value="Porins"/>
    <property type="match status" value="1"/>
</dbReference>
<feature type="short sequence motif" description="TonB box" evidence="12">
    <location>
        <begin position="38"/>
        <end position="44"/>
    </location>
</feature>
<keyword evidence="7 12" id="KW-0798">TonB box</keyword>
<dbReference type="PANTHER" id="PTHR40980:SF3">
    <property type="entry name" value="TONB-DEPENDENT RECEPTOR-LIKE BETA-BARREL DOMAIN-CONTAINING PROTEIN"/>
    <property type="match status" value="1"/>
</dbReference>
<dbReference type="NCBIfam" id="TIGR01782">
    <property type="entry name" value="TonB-Xanth-Caul"/>
    <property type="match status" value="1"/>
</dbReference>
<comment type="similarity">
    <text evidence="2 11 13">Belongs to the TonB-dependent receptor family.</text>
</comment>
<keyword evidence="18" id="KW-1185">Reference proteome</keyword>
<dbReference type="PROSITE" id="PS00430">
    <property type="entry name" value="TONB_DEPENDENT_REC_1"/>
    <property type="match status" value="1"/>
</dbReference>
<evidence type="ECO:0000259" key="16">
    <source>
        <dbReference type="Pfam" id="PF07715"/>
    </source>
</evidence>
<dbReference type="InterPro" id="IPR036942">
    <property type="entry name" value="Beta-barrel_TonB_sf"/>
</dbReference>
<keyword evidence="10 11" id="KW-0998">Cell outer membrane</keyword>
<reference evidence="17 18" key="1">
    <citation type="submission" date="2019-11" db="EMBL/GenBank/DDBJ databases">
        <title>Type strains purchased from KCTC, JCM and DSMZ.</title>
        <authorList>
            <person name="Lu H."/>
        </authorList>
    </citation>
    <scope>NUCLEOTIDE SEQUENCE [LARGE SCALE GENOMIC DNA]</scope>
    <source>
        <strain evidence="17 18">JCM 31587</strain>
    </source>
</reference>
<dbReference type="Pfam" id="PF07715">
    <property type="entry name" value="Plug"/>
    <property type="match status" value="1"/>
</dbReference>
<organism evidence="17 18">
    <name type="scientific">Massilia eburnea</name>
    <dbReference type="NCBI Taxonomy" id="1776165"/>
    <lineage>
        <taxon>Bacteria</taxon>
        <taxon>Pseudomonadati</taxon>
        <taxon>Pseudomonadota</taxon>
        <taxon>Betaproteobacteria</taxon>
        <taxon>Burkholderiales</taxon>
        <taxon>Oxalobacteraceae</taxon>
        <taxon>Telluria group</taxon>
        <taxon>Massilia</taxon>
    </lineage>
</organism>
<dbReference type="PANTHER" id="PTHR40980">
    <property type="entry name" value="PLUG DOMAIN-CONTAINING PROTEIN"/>
    <property type="match status" value="1"/>
</dbReference>
<evidence type="ECO:0000256" key="12">
    <source>
        <dbReference type="PROSITE-ProRule" id="PRU10143"/>
    </source>
</evidence>
<keyword evidence="5 11" id="KW-0812">Transmembrane</keyword>
<dbReference type="PROSITE" id="PS52016">
    <property type="entry name" value="TONB_DEPENDENT_REC_3"/>
    <property type="match status" value="1"/>
</dbReference>
<feature type="domain" description="TonB-dependent receptor plug" evidence="16">
    <location>
        <begin position="56"/>
        <end position="173"/>
    </location>
</feature>
<accession>A0A6L6QCQ2</accession>
<keyword evidence="4 11" id="KW-1134">Transmembrane beta strand</keyword>
<dbReference type="InterPro" id="IPR037066">
    <property type="entry name" value="Plug_dom_sf"/>
</dbReference>
<comment type="caution">
    <text evidence="17">The sequence shown here is derived from an EMBL/GenBank/DDBJ whole genome shotgun (WGS) entry which is preliminary data.</text>
</comment>
<evidence type="ECO:0000256" key="5">
    <source>
        <dbReference type="ARBA" id="ARBA00022692"/>
    </source>
</evidence>
<evidence type="ECO:0000256" key="13">
    <source>
        <dbReference type="RuleBase" id="RU003357"/>
    </source>
</evidence>
<evidence type="ECO:0000256" key="9">
    <source>
        <dbReference type="ARBA" id="ARBA00023170"/>
    </source>
</evidence>
<dbReference type="AlphaFoldDB" id="A0A6L6QCQ2"/>
<feature type="domain" description="TonB-dependent receptor-like beta-barrel" evidence="15">
    <location>
        <begin position="478"/>
        <end position="984"/>
    </location>
</feature>
<evidence type="ECO:0000256" key="6">
    <source>
        <dbReference type="ARBA" id="ARBA00022729"/>
    </source>
</evidence>
<keyword evidence="6 14" id="KW-0732">Signal</keyword>
<evidence type="ECO:0000256" key="10">
    <source>
        <dbReference type="ARBA" id="ARBA00023237"/>
    </source>
</evidence>
<dbReference type="GO" id="GO:0009279">
    <property type="term" value="C:cell outer membrane"/>
    <property type="evidence" value="ECO:0007669"/>
    <property type="project" value="UniProtKB-SubCell"/>
</dbReference>
<dbReference type="EMBL" id="WNKX01000003">
    <property type="protein sequence ID" value="MTW09935.1"/>
    <property type="molecule type" value="Genomic_DNA"/>
</dbReference>
<evidence type="ECO:0000256" key="4">
    <source>
        <dbReference type="ARBA" id="ARBA00022452"/>
    </source>
</evidence>
<evidence type="ECO:0000313" key="18">
    <source>
        <dbReference type="Proteomes" id="UP000472320"/>
    </source>
</evidence>
<dbReference type="InterPro" id="IPR010916">
    <property type="entry name" value="TonB_box_CS"/>
</dbReference>
<name>A0A6L6QCQ2_9BURK</name>
<gene>
    <name evidence="17" type="ORF">GM658_04920</name>
</gene>
<evidence type="ECO:0000313" key="17">
    <source>
        <dbReference type="EMBL" id="MTW09935.1"/>
    </source>
</evidence>
<evidence type="ECO:0000256" key="1">
    <source>
        <dbReference type="ARBA" id="ARBA00004571"/>
    </source>
</evidence>
<dbReference type="InterPro" id="IPR039426">
    <property type="entry name" value="TonB-dep_rcpt-like"/>
</dbReference>
<proteinExistence type="inferred from homology"/>
<dbReference type="Gene3D" id="2.40.170.20">
    <property type="entry name" value="TonB-dependent receptor, beta-barrel domain"/>
    <property type="match status" value="1"/>
</dbReference>
<feature type="chain" id="PRO_5026659207" evidence="14">
    <location>
        <begin position="27"/>
        <end position="1019"/>
    </location>
</feature>
<evidence type="ECO:0000256" key="8">
    <source>
        <dbReference type="ARBA" id="ARBA00023136"/>
    </source>
</evidence>
<keyword evidence="9 17" id="KW-0675">Receptor</keyword>
<sequence length="1019" mass="111039">MKHLKKTAIAMGAAHIALLASGAAMAQTAPAAKGDPNTVVVVGQRAALESAQKIKQNSDEIVDSIVADDIGKLPDRSVTEVLQRIPGVSIDRTMNRADPMQGLGDGIQHFAAEGTGVSVRGLSYVRSELNGRDSFSANGGRSLSFEDVPPELMAGVDVYKNPSAEQIEGAVGGLVNLRTAMPFDFKGFKAAVSVEGSRASRSGKTKPAMSGMVSNRWDTPIGQVGALLDLSHSQISTASDALGVSNYLPRSDIDPGKMRWISPGASWNSNTFDRTRQGLYGALQWKKDNLSSALTYFKSKYKIHTEESGFFMSTTASTLTVDPGATYDDQGALLTGVLRNPTDGGFGLSKGIGFGTDARQTSRKADTSDLSWNLQWRASDQWVFKADLQHTRATTKGYDNTVGLGGFMPKETMDLRTSPPTYTFDDSDRAWLADPSHYYWSFAQEHRDKAVATQNAARLDAKFIFDSPVLQDLRFGVRATDRDSVTNRTHGGNGGNEWQNITQSWSVGGDGWQPYSKFAVLTDPRLGQNYTTHSFPSFFNGTVPAPPPIVLPTAATVAGSYDATPPMFQELHGYANYFCANPGPTGDCTNWKPSPFGGPSDTNEQHERTKAAYAQLRFAFDNLPYPIDGNIGTRVVRTEARANGMLLFSPPTGPQPPGVPSIPELNEKQNIEHNYTNVLPSLNLRMKAGSDLQFRFAVSKGLTRPDFYLMQQYTTLEQKVNTHTDPDTKQTVLDSIDYKGNASGNPMLKPTTSTNVDLTAEWYGSHGSSATLSLFNKRLKDIVINRTFVYTLSDTAGTQHDFLTNGPVNGADGRARGAEIAMQHYFDKLPGWMSGFGVSGNYTYIDSKLDMHAPAGLWCTPKGTLDANTLRDLAGCDTDGRVIGGMPMIGLSKNAYNLALLYDQGPWSARLAYSWRSKYLQVINAFGSNGTDGIDQNPDSPNKGQLNSVNYALPVWGGAYGQLDLGLQYKVTDNMTVAFNVGNLNNAMYKQYVQQHIGMKEHFANFTGRSYYLQARYSF</sequence>
<feature type="signal peptide" evidence="14">
    <location>
        <begin position="1"/>
        <end position="26"/>
    </location>
</feature>
<keyword evidence="3 11" id="KW-0813">Transport</keyword>